<gene>
    <name evidence="15" type="ORF">AAL_07768</name>
</gene>
<evidence type="ECO:0000256" key="1">
    <source>
        <dbReference type="ARBA" id="ARBA00004191"/>
    </source>
</evidence>
<evidence type="ECO:0000256" key="12">
    <source>
        <dbReference type="ARBA" id="ARBA00042762"/>
    </source>
</evidence>
<comment type="function">
    <text evidence="8">Beta-glucosidases are one of a number of cellulolytic enzymes involved in the degradation of cellulosic biomass. Catalyzes the last step releasing glucose from the inhibitory cellobiose.</text>
</comment>
<organism evidence="15 16">
    <name type="scientific">Moelleriella libera RCEF 2490</name>
    <dbReference type="NCBI Taxonomy" id="1081109"/>
    <lineage>
        <taxon>Eukaryota</taxon>
        <taxon>Fungi</taxon>
        <taxon>Dikarya</taxon>
        <taxon>Ascomycota</taxon>
        <taxon>Pezizomycotina</taxon>
        <taxon>Sordariomycetes</taxon>
        <taxon>Hypocreomycetidae</taxon>
        <taxon>Hypocreales</taxon>
        <taxon>Clavicipitaceae</taxon>
        <taxon>Moelleriella</taxon>
    </lineage>
</organism>
<sequence length="573" mass="59370">MKGGSVVAALAALATGVSAVHHHHRHVHEALFKRALNNTDVCIPGCTTIWKTMTGEPTLIHHATRTQTVTLTQQITTPTPAPPPTQAPPPPPASSAVPVVPTPVARTCPTPGTYTFPATTITVEKTTTVCAAASTPVAPGTHTVGGVTTVVVTATTVTCPVATVATSGNVTTSTIVQTTYVCPSAGTYTIAPITATVTASTVLVFPTPSLVQPGTYTAPQQVVTVTKTDFVTYCPFTSKGLPTTTPAPPPPPPAATSSRVQAPPPPPPPPKAPEAPKPPPPKPEAPKASAPPAVSKGLTSNNDHFGITYTPYKPGNGDCKSASEVDADIATIKKGGFTTVRVYSTDCNTLENVGSSCKKHGVGMIVGVFVKASGCDANTPDIKEQIDKLTAWGNWDIVKLVVVGNEAIMNGFCTPQQLQTLVKTVKSRCQGKYNGQFTISETLNIWQRPDVSSAMCPVIDVTGANIHAYFNAGIAPSGAGDFVAGQLSLLGKICPGHEVINLECGYPGGGRDNGLAVPGASEQAVAIKSIREKAGDKTVFFSFENDMWKPAGECDCENKWGLAAAFNLAVSVL</sequence>
<dbReference type="SUPFAM" id="SSF51445">
    <property type="entry name" value="(Trans)glycosidases"/>
    <property type="match status" value="1"/>
</dbReference>
<dbReference type="STRING" id="1081109.A0A167WZV2"/>
<feature type="region of interest" description="Disordered" evidence="13">
    <location>
        <begin position="239"/>
        <end position="309"/>
    </location>
</feature>
<reference evidence="15 16" key="1">
    <citation type="journal article" date="2016" name="Genome Biol. Evol.">
        <title>Divergent and convergent evolution of fungal pathogenicity.</title>
        <authorList>
            <person name="Shang Y."/>
            <person name="Xiao G."/>
            <person name="Zheng P."/>
            <person name="Cen K."/>
            <person name="Zhan S."/>
            <person name="Wang C."/>
        </authorList>
    </citation>
    <scope>NUCLEOTIDE SEQUENCE [LARGE SCALE GENOMIC DNA]</scope>
    <source>
        <strain evidence="15 16">RCEF 2490</strain>
    </source>
</reference>
<comment type="caution">
    <text evidence="15">The sequence shown here is derived from an EMBL/GenBank/DDBJ whole genome shotgun (WGS) entry which is preliminary data.</text>
</comment>
<keyword evidence="5 14" id="KW-0732">Signal</keyword>
<feature type="chain" id="PRO_5007894221" description="Probable beta-glucosidase btgE" evidence="14">
    <location>
        <begin position="20"/>
        <end position="573"/>
    </location>
</feature>
<evidence type="ECO:0000256" key="4">
    <source>
        <dbReference type="ARBA" id="ARBA00022525"/>
    </source>
</evidence>
<evidence type="ECO:0000256" key="6">
    <source>
        <dbReference type="ARBA" id="ARBA00022801"/>
    </source>
</evidence>
<dbReference type="GO" id="GO:0009986">
    <property type="term" value="C:cell surface"/>
    <property type="evidence" value="ECO:0007669"/>
    <property type="project" value="TreeGrafter"/>
</dbReference>
<evidence type="ECO:0000256" key="3">
    <source>
        <dbReference type="ARBA" id="ARBA00022512"/>
    </source>
</evidence>
<keyword evidence="7" id="KW-0326">Glycosidase</keyword>
<keyword evidence="6" id="KW-0378">Hydrolase</keyword>
<dbReference type="AlphaFoldDB" id="A0A167WZV2"/>
<name>A0A167WZV2_9HYPO</name>
<feature type="compositionally biased region" description="Pro residues" evidence="13">
    <location>
        <begin position="262"/>
        <end position="283"/>
    </location>
</feature>
<dbReference type="PANTHER" id="PTHR16631:SF24">
    <property type="entry name" value="FAMILY 17 GLUCOSIDASE SCW11-RELATED"/>
    <property type="match status" value="1"/>
</dbReference>
<dbReference type="OrthoDB" id="4082933at2759"/>
<evidence type="ECO:0000256" key="13">
    <source>
        <dbReference type="SAM" id="MobiDB-lite"/>
    </source>
</evidence>
<evidence type="ECO:0000256" key="14">
    <source>
        <dbReference type="SAM" id="SignalP"/>
    </source>
</evidence>
<feature type="region of interest" description="Disordered" evidence="13">
    <location>
        <begin position="73"/>
        <end position="98"/>
    </location>
</feature>
<dbReference type="GO" id="GO:0042973">
    <property type="term" value="F:glucan endo-1,3-beta-D-glucosidase activity"/>
    <property type="evidence" value="ECO:0007669"/>
    <property type="project" value="TreeGrafter"/>
</dbReference>
<keyword evidence="4" id="KW-0964">Secreted</keyword>
<feature type="signal peptide" evidence="14">
    <location>
        <begin position="1"/>
        <end position="19"/>
    </location>
</feature>
<evidence type="ECO:0000256" key="9">
    <source>
        <dbReference type="ARBA" id="ARBA00039284"/>
    </source>
</evidence>
<protein>
    <recommendedName>
        <fullName evidence="9">Probable beta-glucosidase btgE</fullName>
    </recommendedName>
    <alternativeName>
        <fullName evidence="10">Beta-D-glucoside glucohydrolase btgE</fullName>
    </alternativeName>
    <alternativeName>
        <fullName evidence="12">Cellobiase btgE</fullName>
    </alternativeName>
    <alternativeName>
        <fullName evidence="11">Gentiobiase btgE</fullName>
    </alternativeName>
</protein>
<evidence type="ECO:0000256" key="7">
    <source>
        <dbReference type="ARBA" id="ARBA00023295"/>
    </source>
</evidence>
<evidence type="ECO:0000256" key="5">
    <source>
        <dbReference type="ARBA" id="ARBA00022729"/>
    </source>
</evidence>
<comment type="subcellular location">
    <subcellularLocation>
        <location evidence="1">Secreted</location>
        <location evidence="1">Cell wall</location>
    </subcellularLocation>
</comment>
<keyword evidence="3" id="KW-0134">Cell wall</keyword>
<evidence type="ECO:0000256" key="10">
    <source>
        <dbReference type="ARBA" id="ARBA00041495"/>
    </source>
</evidence>
<dbReference type="InterPro" id="IPR050732">
    <property type="entry name" value="Beta-glucan_modifiers"/>
</dbReference>
<evidence type="ECO:0000256" key="8">
    <source>
        <dbReference type="ARBA" id="ARBA00024983"/>
    </source>
</evidence>
<dbReference type="GO" id="GO:0005576">
    <property type="term" value="C:extracellular region"/>
    <property type="evidence" value="ECO:0007669"/>
    <property type="project" value="TreeGrafter"/>
</dbReference>
<feature type="compositionally biased region" description="Pro residues" evidence="13">
    <location>
        <begin position="79"/>
        <end position="93"/>
    </location>
</feature>
<dbReference type="GO" id="GO:0009277">
    <property type="term" value="C:fungal-type cell wall"/>
    <property type="evidence" value="ECO:0007669"/>
    <property type="project" value="TreeGrafter"/>
</dbReference>
<evidence type="ECO:0000313" key="16">
    <source>
        <dbReference type="Proteomes" id="UP000078544"/>
    </source>
</evidence>
<proteinExistence type="inferred from homology"/>
<evidence type="ECO:0000313" key="15">
    <source>
        <dbReference type="EMBL" id="KZZ89469.1"/>
    </source>
</evidence>
<feature type="compositionally biased region" description="Pro residues" evidence="13">
    <location>
        <begin position="245"/>
        <end position="254"/>
    </location>
</feature>
<dbReference type="GO" id="GO:0071555">
    <property type="term" value="P:cell wall organization"/>
    <property type="evidence" value="ECO:0007669"/>
    <property type="project" value="TreeGrafter"/>
</dbReference>
<accession>A0A167WZV2</accession>
<evidence type="ECO:0000256" key="11">
    <source>
        <dbReference type="ARBA" id="ARBA00041516"/>
    </source>
</evidence>
<dbReference type="EMBL" id="AZGY01000025">
    <property type="protein sequence ID" value="KZZ89469.1"/>
    <property type="molecule type" value="Genomic_DNA"/>
</dbReference>
<keyword evidence="16" id="KW-1185">Reference proteome</keyword>
<evidence type="ECO:0000256" key="2">
    <source>
        <dbReference type="ARBA" id="ARBA00008773"/>
    </source>
</evidence>
<comment type="similarity">
    <text evidence="2">Belongs to the glycosyl hydrolase 17 family.</text>
</comment>
<dbReference type="PANTHER" id="PTHR16631">
    <property type="entry name" value="GLUCAN 1,3-BETA-GLUCOSIDASE"/>
    <property type="match status" value="1"/>
</dbReference>
<dbReference type="Proteomes" id="UP000078544">
    <property type="component" value="Unassembled WGS sequence"/>
</dbReference>
<dbReference type="InterPro" id="IPR017853">
    <property type="entry name" value="GH"/>
</dbReference>